<organism evidence="2 3">
    <name type="scientific">Tenebrio molitor</name>
    <name type="common">Yellow mealworm beetle</name>
    <dbReference type="NCBI Taxonomy" id="7067"/>
    <lineage>
        <taxon>Eukaryota</taxon>
        <taxon>Metazoa</taxon>
        <taxon>Ecdysozoa</taxon>
        <taxon>Arthropoda</taxon>
        <taxon>Hexapoda</taxon>
        <taxon>Insecta</taxon>
        <taxon>Pterygota</taxon>
        <taxon>Neoptera</taxon>
        <taxon>Endopterygota</taxon>
        <taxon>Coleoptera</taxon>
        <taxon>Polyphaga</taxon>
        <taxon>Cucujiformia</taxon>
        <taxon>Tenebrionidae</taxon>
        <taxon>Tenebrio</taxon>
    </lineage>
</organism>
<dbReference type="AlphaFoldDB" id="A0A8J6HZQ7"/>
<protein>
    <submittedName>
        <fullName evidence="2">Uncharacterized protein</fullName>
    </submittedName>
</protein>
<feature type="compositionally biased region" description="Basic and acidic residues" evidence="1">
    <location>
        <begin position="28"/>
        <end position="46"/>
    </location>
</feature>
<evidence type="ECO:0000313" key="2">
    <source>
        <dbReference type="EMBL" id="KAH0822581.1"/>
    </source>
</evidence>
<proteinExistence type="predicted"/>
<evidence type="ECO:0000313" key="3">
    <source>
        <dbReference type="Proteomes" id="UP000719412"/>
    </source>
</evidence>
<accession>A0A8J6HZQ7</accession>
<name>A0A8J6HZQ7_TENMO</name>
<dbReference type="Proteomes" id="UP000719412">
    <property type="component" value="Unassembled WGS sequence"/>
</dbReference>
<dbReference type="EMBL" id="JABDTM020000964">
    <property type="protein sequence ID" value="KAH0822581.1"/>
    <property type="molecule type" value="Genomic_DNA"/>
</dbReference>
<evidence type="ECO:0000256" key="1">
    <source>
        <dbReference type="SAM" id="MobiDB-lite"/>
    </source>
</evidence>
<reference evidence="2" key="2">
    <citation type="submission" date="2021-08" db="EMBL/GenBank/DDBJ databases">
        <authorList>
            <person name="Eriksson T."/>
        </authorList>
    </citation>
    <scope>NUCLEOTIDE SEQUENCE</scope>
    <source>
        <strain evidence="2">Stoneville</strain>
        <tissue evidence="2">Whole head</tissue>
    </source>
</reference>
<reference evidence="2" key="1">
    <citation type="journal article" date="2020" name="J Insects Food Feed">
        <title>The yellow mealworm (Tenebrio molitor) genome: a resource for the emerging insects as food and feed industry.</title>
        <authorList>
            <person name="Eriksson T."/>
            <person name="Andere A."/>
            <person name="Kelstrup H."/>
            <person name="Emery V."/>
            <person name="Picard C."/>
        </authorList>
    </citation>
    <scope>NUCLEOTIDE SEQUENCE</scope>
    <source>
        <strain evidence="2">Stoneville</strain>
        <tissue evidence="2">Whole head</tissue>
    </source>
</reference>
<keyword evidence="3" id="KW-1185">Reference proteome</keyword>
<comment type="caution">
    <text evidence="2">The sequence shown here is derived from an EMBL/GenBank/DDBJ whole genome shotgun (WGS) entry which is preliminary data.</text>
</comment>
<feature type="region of interest" description="Disordered" evidence="1">
    <location>
        <begin position="1"/>
        <end position="50"/>
    </location>
</feature>
<sequence>MRGVGERIRKPVGQIKLTYSTERRRKGDRMDERGREKERNDREGERTSTLWKLNSDKTKVVEASSFHQVMPYPEGPNGVQFIVDDDPVFNIITSTVHLGQSWVKERVEYYCTNCPSMKTDK</sequence>
<gene>
    <name evidence="2" type="ORF">GEV33_000210</name>
</gene>